<dbReference type="InterPro" id="IPR014777">
    <property type="entry name" value="4pyrrole_Mease_sub1"/>
</dbReference>
<comment type="caution">
    <text evidence="9">The sequence shown here is derived from an EMBL/GenBank/DDBJ whole genome shotgun (WGS) entry which is preliminary data.</text>
</comment>
<comment type="similarity">
    <text evidence="2 7">Belongs to the precorrin methyltransferase family.</text>
</comment>
<dbReference type="Gene3D" id="3.30.950.10">
    <property type="entry name" value="Methyltransferase, Cobalt-precorrin-4 Transmethylase, Domain 2"/>
    <property type="match status" value="1"/>
</dbReference>
<evidence type="ECO:0000313" key="9">
    <source>
        <dbReference type="EMBL" id="GAA0770481.1"/>
    </source>
</evidence>
<dbReference type="InterPro" id="IPR003043">
    <property type="entry name" value="Uropor_MeTrfase_CS"/>
</dbReference>
<feature type="domain" description="Tetrapyrrole methylase" evidence="8">
    <location>
        <begin position="1"/>
        <end position="206"/>
    </location>
</feature>
<dbReference type="SUPFAM" id="SSF53790">
    <property type="entry name" value="Tetrapyrrole methylase"/>
    <property type="match status" value="1"/>
</dbReference>
<dbReference type="RefSeq" id="WP_343824859.1">
    <property type="nucleotide sequence ID" value="NZ_BAAACI010000002.1"/>
</dbReference>
<organism evidence="9 10">
    <name type="scientific">Clostridium subterminale</name>
    <dbReference type="NCBI Taxonomy" id="1550"/>
    <lineage>
        <taxon>Bacteria</taxon>
        <taxon>Bacillati</taxon>
        <taxon>Bacillota</taxon>
        <taxon>Clostridia</taxon>
        <taxon>Eubacteriales</taxon>
        <taxon>Clostridiaceae</taxon>
        <taxon>Clostridium</taxon>
    </lineage>
</organism>
<dbReference type="PROSITE" id="PS00840">
    <property type="entry name" value="SUMT_2"/>
    <property type="match status" value="1"/>
</dbReference>
<accession>A0ABP3VZZ5</accession>
<dbReference type="InterPro" id="IPR014776">
    <property type="entry name" value="4pyrrole_Mease_sub2"/>
</dbReference>
<evidence type="ECO:0000313" key="10">
    <source>
        <dbReference type="Proteomes" id="UP001501047"/>
    </source>
</evidence>
<dbReference type="Pfam" id="PF00590">
    <property type="entry name" value="TP_methylase"/>
    <property type="match status" value="1"/>
</dbReference>
<evidence type="ECO:0000256" key="6">
    <source>
        <dbReference type="ARBA" id="ARBA00022691"/>
    </source>
</evidence>
<dbReference type="PANTHER" id="PTHR45790:SF4">
    <property type="entry name" value="COBALT-PRECORRIN-4 C(11)-METHYLTRANSFERASE"/>
    <property type="match status" value="1"/>
</dbReference>
<evidence type="ECO:0000256" key="3">
    <source>
        <dbReference type="ARBA" id="ARBA00022573"/>
    </source>
</evidence>
<sequence length="250" mass="27560">MVYFIGAGPGDAELITVKGRDTLTKADVVIYAGSLVSKEHMNYCKAGCEIHNSASMTLEQVIEVMERAEKENKMVVRLHTGDPAIYGAIKEQMDELDKLNIEYKVIPGVSSFTAAASVIKKEFTLPSVTQTVILTRVEGRTPVPETESLEKLASIGASMAIFLSISMIDKVVAKLRKGYGRNVNIAVVERATWEDERAIIGTLDDIAEKVKEAGITKCAQILVGDFINCDYDKSLLYDKSFTHMFREGQK</sequence>
<reference evidence="10" key="1">
    <citation type="journal article" date="2019" name="Int. J. Syst. Evol. Microbiol.">
        <title>The Global Catalogue of Microorganisms (GCM) 10K type strain sequencing project: providing services to taxonomists for standard genome sequencing and annotation.</title>
        <authorList>
            <consortium name="The Broad Institute Genomics Platform"/>
            <consortium name="The Broad Institute Genome Sequencing Center for Infectious Disease"/>
            <person name="Wu L."/>
            <person name="Ma J."/>
        </authorList>
    </citation>
    <scope>NUCLEOTIDE SEQUENCE [LARGE SCALE GENOMIC DNA]</scope>
    <source>
        <strain evidence="10">JCM 1417</strain>
    </source>
</reference>
<dbReference type="PROSITE" id="PS00839">
    <property type="entry name" value="SUMT_1"/>
    <property type="match status" value="1"/>
</dbReference>
<keyword evidence="4 7" id="KW-0489">Methyltransferase</keyword>
<keyword evidence="3" id="KW-0169">Cobalamin biosynthesis</keyword>
<evidence type="ECO:0000259" key="8">
    <source>
        <dbReference type="Pfam" id="PF00590"/>
    </source>
</evidence>
<keyword evidence="10" id="KW-1185">Reference proteome</keyword>
<dbReference type="NCBIfam" id="TIGR01465">
    <property type="entry name" value="cobM_cbiF"/>
    <property type="match status" value="1"/>
</dbReference>
<proteinExistence type="inferred from homology"/>
<comment type="pathway">
    <text evidence="1">Cofactor biosynthesis; adenosylcobalamin biosynthesis.</text>
</comment>
<protein>
    <submittedName>
        <fullName evidence="9">Precorrin-4 C(11)-methyltransferase</fullName>
    </submittedName>
</protein>
<gene>
    <name evidence="9" type="primary">cobM</name>
    <name evidence="9" type="ORF">GCM10008908_13300</name>
</gene>
<evidence type="ECO:0000256" key="7">
    <source>
        <dbReference type="RuleBase" id="RU003960"/>
    </source>
</evidence>
<dbReference type="Proteomes" id="UP001501047">
    <property type="component" value="Unassembled WGS sequence"/>
</dbReference>
<dbReference type="InterPro" id="IPR035996">
    <property type="entry name" value="4pyrrol_Methylase_sf"/>
</dbReference>
<dbReference type="EMBL" id="BAAACI010000002">
    <property type="protein sequence ID" value="GAA0770481.1"/>
    <property type="molecule type" value="Genomic_DNA"/>
</dbReference>
<dbReference type="PANTHER" id="PTHR45790">
    <property type="entry name" value="SIROHEME SYNTHASE-RELATED"/>
    <property type="match status" value="1"/>
</dbReference>
<evidence type="ECO:0000256" key="1">
    <source>
        <dbReference type="ARBA" id="ARBA00004953"/>
    </source>
</evidence>
<keyword evidence="6" id="KW-0949">S-adenosyl-L-methionine</keyword>
<dbReference type="InterPro" id="IPR050161">
    <property type="entry name" value="Siro_Cobalamin_biosynth"/>
</dbReference>
<name>A0ABP3VZZ5_CLOSU</name>
<dbReference type="InterPro" id="IPR006362">
    <property type="entry name" value="Cbl_synth_CobM/CibF"/>
</dbReference>
<evidence type="ECO:0000256" key="4">
    <source>
        <dbReference type="ARBA" id="ARBA00022603"/>
    </source>
</evidence>
<dbReference type="CDD" id="cd11641">
    <property type="entry name" value="Precorrin-4_C11-MT"/>
    <property type="match status" value="1"/>
</dbReference>
<evidence type="ECO:0000256" key="5">
    <source>
        <dbReference type="ARBA" id="ARBA00022679"/>
    </source>
</evidence>
<keyword evidence="5 7" id="KW-0808">Transferase</keyword>
<dbReference type="Gene3D" id="3.40.1010.10">
    <property type="entry name" value="Cobalt-precorrin-4 Transmethylase, Domain 1"/>
    <property type="match status" value="1"/>
</dbReference>
<evidence type="ECO:0000256" key="2">
    <source>
        <dbReference type="ARBA" id="ARBA00005879"/>
    </source>
</evidence>
<dbReference type="InterPro" id="IPR000878">
    <property type="entry name" value="4pyrrol_Mease"/>
</dbReference>